<reference evidence="2 3" key="1">
    <citation type="journal article" date="2010" name="Nat. Commun.">
        <title>The complete sequence of the smallest known nuclear genome from the microsporidian Encephalitozoon intestinalis.</title>
        <authorList>
            <person name="Corradi N."/>
            <person name="Pombert J.-F."/>
            <person name="Farinelli L."/>
            <person name="Didier E.S."/>
            <person name="Keeling P.J."/>
        </authorList>
    </citation>
    <scope>NUCLEOTIDE SEQUENCE [LARGE SCALE GENOMIC DNA]</scope>
    <source>
        <strain evidence="2 3">ATCC 50506</strain>
    </source>
</reference>
<dbReference type="RefSeq" id="XP_009161907.1">
    <property type="nucleotide sequence ID" value="XM_009163643.1"/>
</dbReference>
<evidence type="ECO:0000313" key="2">
    <source>
        <dbReference type="EMBL" id="AHL30162.1"/>
    </source>
</evidence>
<dbReference type="VEuPathDB" id="MicrosporidiaDB:Eint_101415"/>
<dbReference type="AlphaFoldDB" id="W8P9E4"/>
<name>W8P9E4_ENCIT</name>
<organism evidence="2 3">
    <name type="scientific">Encephalitozoon intestinalis (strain ATCC 50506)</name>
    <name type="common">Microsporidian parasite</name>
    <name type="synonym">Septata intestinalis</name>
    <dbReference type="NCBI Taxonomy" id="876142"/>
    <lineage>
        <taxon>Eukaryota</taxon>
        <taxon>Fungi</taxon>
        <taxon>Fungi incertae sedis</taxon>
        <taxon>Microsporidia</taxon>
        <taxon>Unikaryonidae</taxon>
        <taxon>Encephalitozoon</taxon>
    </lineage>
</organism>
<dbReference type="Proteomes" id="UP000002313">
    <property type="component" value="Chromosome X"/>
</dbReference>
<accession>W8P9E4</accession>
<dbReference type="EMBL" id="CP001951">
    <property type="protein sequence ID" value="AHL30162.1"/>
    <property type="molecule type" value="Genomic_DNA"/>
</dbReference>
<dbReference type="GeneID" id="20314099"/>
<feature type="coiled-coil region" evidence="1">
    <location>
        <begin position="26"/>
        <end position="53"/>
    </location>
</feature>
<evidence type="ECO:0000313" key="3">
    <source>
        <dbReference type="Proteomes" id="UP000002313"/>
    </source>
</evidence>
<dbReference type="HOGENOM" id="CLU_3050309_0_0_1"/>
<reference evidence="2 3" key="2">
    <citation type="journal article" date="2012" name="Proc. Natl. Acad. Sci. U.S.A.">
        <title>Gain and loss of multiple functionally related, horizontally transferred genes in the reduced genomes of two microsporidian parasites.</title>
        <authorList>
            <person name="Pombert J.-F."/>
            <person name="Selman M."/>
            <person name="Burki F."/>
            <person name="Bardell F.T."/>
            <person name="Farinelli L."/>
            <person name="Solter L.F."/>
            <person name="Whitman D.W."/>
            <person name="Weiss L.M."/>
            <person name="Corradi N."/>
            <person name="Keeling P.J."/>
        </authorList>
    </citation>
    <scope>NUCLEOTIDE SEQUENCE [LARGE SCALE GENOMIC DNA]</scope>
    <source>
        <strain evidence="2 3">ATCC 50506</strain>
    </source>
</reference>
<keyword evidence="1" id="KW-0175">Coiled coil</keyword>
<dbReference type="KEGG" id="ein:Eint_101415"/>
<gene>
    <name evidence="2" type="ORF">Eint_101415</name>
</gene>
<protein>
    <submittedName>
        <fullName evidence="2">Uncharacterized protein</fullName>
    </submittedName>
</protein>
<keyword evidence="3" id="KW-1185">Reference proteome</keyword>
<dbReference type="OrthoDB" id="2192493at2759"/>
<proteinExistence type="predicted"/>
<evidence type="ECO:0000256" key="1">
    <source>
        <dbReference type="SAM" id="Coils"/>
    </source>
</evidence>
<sequence length="54" mass="6733">MYDNNKKIKRILEIVNILLRRAEKRRKAIIDEIRAVDEYLKELEQRKKRLTRHD</sequence>